<gene>
    <name evidence="1" type="ORF">CCHR01_05728</name>
</gene>
<protein>
    <submittedName>
        <fullName evidence="1">Uncharacterized protein</fullName>
    </submittedName>
</protein>
<evidence type="ECO:0000313" key="1">
    <source>
        <dbReference type="EMBL" id="KAK1851626.1"/>
    </source>
</evidence>
<comment type="caution">
    <text evidence="1">The sequence shown here is derived from an EMBL/GenBank/DDBJ whole genome shotgun (WGS) entry which is preliminary data.</text>
</comment>
<dbReference type="AlphaFoldDB" id="A0AAD9EP37"/>
<name>A0AAD9EP37_9PEZI</name>
<reference evidence="1" key="1">
    <citation type="submission" date="2023-01" db="EMBL/GenBank/DDBJ databases">
        <title>Colletotrichum chrysophilum M932 genome sequence.</title>
        <authorList>
            <person name="Baroncelli R."/>
        </authorList>
    </citation>
    <scope>NUCLEOTIDE SEQUENCE</scope>
    <source>
        <strain evidence="1">M932</strain>
    </source>
</reference>
<keyword evidence="2" id="KW-1185">Reference proteome</keyword>
<organism evidence="1 2">
    <name type="scientific">Colletotrichum chrysophilum</name>
    <dbReference type="NCBI Taxonomy" id="1836956"/>
    <lineage>
        <taxon>Eukaryota</taxon>
        <taxon>Fungi</taxon>
        <taxon>Dikarya</taxon>
        <taxon>Ascomycota</taxon>
        <taxon>Pezizomycotina</taxon>
        <taxon>Sordariomycetes</taxon>
        <taxon>Hypocreomycetidae</taxon>
        <taxon>Glomerellales</taxon>
        <taxon>Glomerellaceae</taxon>
        <taxon>Colletotrichum</taxon>
        <taxon>Colletotrichum gloeosporioides species complex</taxon>
    </lineage>
</organism>
<dbReference type="Proteomes" id="UP001243330">
    <property type="component" value="Unassembled WGS sequence"/>
</dbReference>
<dbReference type="EMBL" id="JAQOWY010000092">
    <property type="protein sequence ID" value="KAK1851626.1"/>
    <property type="molecule type" value="Genomic_DNA"/>
</dbReference>
<evidence type="ECO:0000313" key="2">
    <source>
        <dbReference type="Proteomes" id="UP001243330"/>
    </source>
</evidence>
<sequence length="95" mass="11150">MGFASACQHKLHQQDKIPRCSRCSRCWDRRILLALQGYRARCLPAHQFSVSMAYRWLNDVHLRSVKIQFSILQTIRSSTTSILEHCKGKHRRARV</sequence>
<proteinExistence type="predicted"/>
<accession>A0AAD9EP37</accession>